<dbReference type="PROSITE" id="PS50943">
    <property type="entry name" value="HTH_CROC1"/>
    <property type="match status" value="1"/>
</dbReference>
<evidence type="ECO:0000259" key="3">
    <source>
        <dbReference type="PROSITE" id="PS50943"/>
    </source>
</evidence>
<dbReference type="PANTHER" id="PTHR46797">
    <property type="entry name" value="HTH-TYPE TRANSCRIPTIONAL REGULATOR"/>
    <property type="match status" value="1"/>
</dbReference>
<dbReference type="OrthoDB" id="5114244at2"/>
<dbReference type="AlphaFoldDB" id="A0A563E680"/>
<dbReference type="Pfam" id="PF01381">
    <property type="entry name" value="HTH_3"/>
    <property type="match status" value="1"/>
</dbReference>
<dbReference type="InterPro" id="IPR014710">
    <property type="entry name" value="RmlC-like_jellyroll"/>
</dbReference>
<evidence type="ECO:0000256" key="1">
    <source>
        <dbReference type="ARBA" id="ARBA00023125"/>
    </source>
</evidence>
<dbReference type="InterPro" id="IPR013096">
    <property type="entry name" value="Cupin_2"/>
</dbReference>
<dbReference type="GO" id="GO:0003700">
    <property type="term" value="F:DNA-binding transcription factor activity"/>
    <property type="evidence" value="ECO:0007669"/>
    <property type="project" value="TreeGrafter"/>
</dbReference>
<accession>A0A563E680</accession>
<dbReference type="SMART" id="SM00530">
    <property type="entry name" value="HTH_XRE"/>
    <property type="match status" value="1"/>
</dbReference>
<dbReference type="InterPro" id="IPR001387">
    <property type="entry name" value="Cro/C1-type_HTH"/>
</dbReference>
<organism evidence="4 5">
    <name type="scientific">Leekyejoonella antrihumi</name>
    <dbReference type="NCBI Taxonomy" id="1660198"/>
    <lineage>
        <taxon>Bacteria</taxon>
        <taxon>Bacillati</taxon>
        <taxon>Actinomycetota</taxon>
        <taxon>Actinomycetes</taxon>
        <taxon>Micrococcales</taxon>
        <taxon>Dermacoccaceae</taxon>
        <taxon>Leekyejoonella</taxon>
    </lineage>
</organism>
<keyword evidence="5" id="KW-1185">Reference proteome</keyword>
<dbReference type="PANTHER" id="PTHR46797:SF1">
    <property type="entry name" value="METHYLPHOSPHONATE SYNTHASE"/>
    <property type="match status" value="1"/>
</dbReference>
<proteinExistence type="predicted"/>
<dbReference type="Gene3D" id="2.60.120.10">
    <property type="entry name" value="Jelly Rolls"/>
    <property type="match status" value="1"/>
</dbReference>
<feature type="region of interest" description="Disordered" evidence="2">
    <location>
        <begin position="171"/>
        <end position="190"/>
    </location>
</feature>
<evidence type="ECO:0000256" key="2">
    <source>
        <dbReference type="SAM" id="MobiDB-lite"/>
    </source>
</evidence>
<keyword evidence="1" id="KW-0238">DNA-binding</keyword>
<dbReference type="InterPro" id="IPR050807">
    <property type="entry name" value="TransReg_Diox_bact_type"/>
</dbReference>
<comment type="caution">
    <text evidence="4">The sequence shown here is derived from an EMBL/GenBank/DDBJ whole genome shotgun (WGS) entry which is preliminary data.</text>
</comment>
<feature type="domain" description="HTH cro/C1-type" evidence="3">
    <location>
        <begin position="208"/>
        <end position="262"/>
    </location>
</feature>
<dbReference type="EMBL" id="VCQV01000004">
    <property type="protein sequence ID" value="TWP38026.1"/>
    <property type="molecule type" value="Genomic_DNA"/>
</dbReference>
<dbReference type="GO" id="GO:0005829">
    <property type="term" value="C:cytosol"/>
    <property type="evidence" value="ECO:0007669"/>
    <property type="project" value="TreeGrafter"/>
</dbReference>
<dbReference type="CDD" id="cd02209">
    <property type="entry name" value="cupin_XRE_C"/>
    <property type="match status" value="1"/>
</dbReference>
<dbReference type="CDD" id="cd00093">
    <property type="entry name" value="HTH_XRE"/>
    <property type="match status" value="1"/>
</dbReference>
<name>A0A563E680_9MICO</name>
<dbReference type="InterPro" id="IPR011051">
    <property type="entry name" value="RmlC_Cupin_sf"/>
</dbReference>
<dbReference type="SUPFAM" id="SSF47413">
    <property type="entry name" value="lambda repressor-like DNA-binding domains"/>
    <property type="match status" value="1"/>
</dbReference>
<dbReference type="Pfam" id="PF07883">
    <property type="entry name" value="Cupin_2"/>
    <property type="match status" value="1"/>
</dbReference>
<protein>
    <submittedName>
        <fullName evidence="4">Helix-turn-helix domain-containing protein</fullName>
    </submittedName>
</protein>
<evidence type="ECO:0000313" key="5">
    <source>
        <dbReference type="Proteomes" id="UP000320244"/>
    </source>
</evidence>
<feature type="region of interest" description="Disordered" evidence="2">
    <location>
        <begin position="1"/>
        <end position="147"/>
    </location>
</feature>
<sequence>MSDSRGLRISDRPDSRSRKRAALSNSGGSYAIVNGRDRAENTCRRHRGQRGRRPAQRSRNRRGRALARRRGPAVSADRRRPRPLHSGGRTGRRGTGSAPHGVHVGACTHRDRRRGRPGAVCQDTSSAVRGVRPTDRVRRRPRSAVTRTATELRAETIMKNTPALQRTTEQIPSATAEPAATVHSRGSSHATRIDDHVTGIVGSIGAKVRHLRKSQRLSLQQLAVKADVSAAAIHKVERSDMVPTVTTLLKIAAALDCSVGYFIGDDRLSDPVAFTPAAHREDVFTPHTGLHLAGISGPYSPFHSAAAMATVEPGADSGGKLLAHPGEELVFVVSGGLTFDIGGSEYVLRRGDSLHFLGDQPHHWANVRKTSARAVWYVLRDS</sequence>
<feature type="compositionally biased region" description="Basic and acidic residues" evidence="2">
    <location>
        <begin position="1"/>
        <end position="16"/>
    </location>
</feature>
<evidence type="ECO:0000313" key="4">
    <source>
        <dbReference type="EMBL" id="TWP38026.1"/>
    </source>
</evidence>
<dbReference type="Gene3D" id="1.10.260.40">
    <property type="entry name" value="lambda repressor-like DNA-binding domains"/>
    <property type="match status" value="1"/>
</dbReference>
<dbReference type="InterPro" id="IPR010982">
    <property type="entry name" value="Lambda_DNA-bd_dom_sf"/>
</dbReference>
<gene>
    <name evidence="4" type="ORF">FGL98_04795</name>
</gene>
<reference evidence="4 5" key="1">
    <citation type="submission" date="2019-05" db="EMBL/GenBank/DDBJ databases">
        <authorList>
            <person name="Lee S.D."/>
        </authorList>
    </citation>
    <scope>NUCLEOTIDE SEQUENCE [LARGE SCALE GENOMIC DNA]</scope>
    <source>
        <strain evidence="4 5">C5-26</strain>
    </source>
</reference>
<feature type="compositionally biased region" description="Basic residues" evidence="2">
    <location>
        <begin position="44"/>
        <end position="71"/>
    </location>
</feature>
<dbReference type="SUPFAM" id="SSF51182">
    <property type="entry name" value="RmlC-like cupins"/>
    <property type="match status" value="1"/>
</dbReference>
<dbReference type="Proteomes" id="UP000320244">
    <property type="component" value="Unassembled WGS sequence"/>
</dbReference>
<dbReference type="GO" id="GO:0003677">
    <property type="term" value="F:DNA binding"/>
    <property type="evidence" value="ECO:0007669"/>
    <property type="project" value="UniProtKB-KW"/>
</dbReference>
<reference evidence="4 5" key="2">
    <citation type="submission" date="2019-08" db="EMBL/GenBank/DDBJ databases">
        <title>Jejuicoccus antrihumi gen. nov., sp. nov., a new member of the family Dermacoccaceae isolated from a cave.</title>
        <authorList>
            <person name="Schumann P."/>
            <person name="Kim I.S."/>
        </authorList>
    </citation>
    <scope>NUCLEOTIDE SEQUENCE [LARGE SCALE GENOMIC DNA]</scope>
    <source>
        <strain evidence="4 5">C5-26</strain>
    </source>
</reference>